<feature type="region of interest" description="Disordered" evidence="2">
    <location>
        <begin position="347"/>
        <end position="401"/>
    </location>
</feature>
<proteinExistence type="predicted"/>
<dbReference type="EMBL" id="BLQM01000055">
    <property type="protein sequence ID" value="GMH57087.1"/>
    <property type="molecule type" value="Genomic_DNA"/>
</dbReference>
<feature type="compositionally biased region" description="Polar residues" evidence="2">
    <location>
        <begin position="1062"/>
        <end position="1082"/>
    </location>
</feature>
<feature type="compositionally biased region" description="Polar residues" evidence="2">
    <location>
        <begin position="882"/>
        <end position="894"/>
    </location>
</feature>
<dbReference type="PROSITE" id="PS50096">
    <property type="entry name" value="IQ"/>
    <property type="match status" value="3"/>
</dbReference>
<evidence type="ECO:0000313" key="3">
    <source>
        <dbReference type="EMBL" id="GMH57087.1"/>
    </source>
</evidence>
<feature type="region of interest" description="Disordered" evidence="2">
    <location>
        <begin position="604"/>
        <end position="783"/>
    </location>
</feature>
<reference evidence="4" key="1">
    <citation type="journal article" date="2023" name="Commun. Biol.">
        <title>Genome analysis of Parmales, the sister group of diatoms, reveals the evolutionary specialization of diatoms from phago-mixotrophs to photoautotrophs.</title>
        <authorList>
            <person name="Ban H."/>
            <person name="Sato S."/>
            <person name="Yoshikawa S."/>
            <person name="Yamada K."/>
            <person name="Nakamura Y."/>
            <person name="Ichinomiya M."/>
            <person name="Sato N."/>
            <person name="Blanc-Mathieu R."/>
            <person name="Endo H."/>
            <person name="Kuwata A."/>
            <person name="Ogata H."/>
        </authorList>
    </citation>
    <scope>NUCLEOTIDE SEQUENCE [LARGE SCALE GENOMIC DNA]</scope>
</reference>
<feature type="region of interest" description="Disordered" evidence="2">
    <location>
        <begin position="420"/>
        <end position="440"/>
    </location>
</feature>
<feature type="compositionally biased region" description="Acidic residues" evidence="2">
    <location>
        <begin position="1641"/>
        <end position="1654"/>
    </location>
</feature>
<feature type="region of interest" description="Disordered" evidence="2">
    <location>
        <begin position="1"/>
        <end position="62"/>
    </location>
</feature>
<feature type="compositionally biased region" description="Polar residues" evidence="2">
    <location>
        <begin position="758"/>
        <end position="779"/>
    </location>
</feature>
<feature type="compositionally biased region" description="Acidic residues" evidence="2">
    <location>
        <begin position="1976"/>
        <end position="1992"/>
    </location>
</feature>
<feature type="region of interest" description="Disordered" evidence="2">
    <location>
        <begin position="1629"/>
        <end position="1657"/>
    </location>
</feature>
<organism evidence="3 4">
    <name type="scientific">Triparma laevis f. inornata</name>
    <dbReference type="NCBI Taxonomy" id="1714386"/>
    <lineage>
        <taxon>Eukaryota</taxon>
        <taxon>Sar</taxon>
        <taxon>Stramenopiles</taxon>
        <taxon>Ochrophyta</taxon>
        <taxon>Bolidophyceae</taxon>
        <taxon>Parmales</taxon>
        <taxon>Triparmaceae</taxon>
        <taxon>Triparma</taxon>
    </lineage>
</organism>
<keyword evidence="1" id="KW-0175">Coiled coil</keyword>
<evidence type="ECO:0000313" key="4">
    <source>
        <dbReference type="Proteomes" id="UP001162640"/>
    </source>
</evidence>
<name>A0A9W6ZMG5_9STRA</name>
<feature type="compositionally biased region" description="Acidic residues" evidence="2">
    <location>
        <begin position="1201"/>
        <end position="1227"/>
    </location>
</feature>
<gene>
    <name evidence="3" type="ORF">TL16_g02286</name>
</gene>
<accession>A0A9W6ZMG5</accession>
<feature type="compositionally biased region" description="Low complexity" evidence="2">
    <location>
        <begin position="1483"/>
        <end position="1493"/>
    </location>
</feature>
<feature type="compositionally biased region" description="Low complexity" evidence="2">
    <location>
        <begin position="1434"/>
        <end position="1449"/>
    </location>
</feature>
<feature type="compositionally biased region" description="Low complexity" evidence="2">
    <location>
        <begin position="297"/>
        <end position="314"/>
    </location>
</feature>
<feature type="region of interest" description="Disordered" evidence="2">
    <location>
        <begin position="1976"/>
        <end position="1995"/>
    </location>
</feature>
<feature type="compositionally biased region" description="Acidic residues" evidence="2">
    <location>
        <begin position="690"/>
        <end position="702"/>
    </location>
</feature>
<feature type="compositionally biased region" description="Basic and acidic residues" evidence="2">
    <location>
        <begin position="1352"/>
        <end position="1366"/>
    </location>
</feature>
<feature type="coiled-coil region" evidence="1">
    <location>
        <begin position="976"/>
        <end position="1003"/>
    </location>
</feature>
<feature type="compositionally biased region" description="Acidic residues" evidence="2">
    <location>
        <begin position="617"/>
        <end position="627"/>
    </location>
</feature>
<feature type="region of interest" description="Disordered" evidence="2">
    <location>
        <begin position="1544"/>
        <end position="1571"/>
    </location>
</feature>
<feature type="region of interest" description="Disordered" evidence="2">
    <location>
        <begin position="1128"/>
        <end position="1380"/>
    </location>
</feature>
<feature type="coiled-coil region" evidence="1">
    <location>
        <begin position="1901"/>
        <end position="1936"/>
    </location>
</feature>
<evidence type="ECO:0000256" key="2">
    <source>
        <dbReference type="SAM" id="MobiDB-lite"/>
    </source>
</evidence>
<protein>
    <submittedName>
        <fullName evidence="3">Uncharacterized protein</fullName>
    </submittedName>
</protein>
<evidence type="ECO:0000256" key="1">
    <source>
        <dbReference type="SAM" id="Coils"/>
    </source>
</evidence>
<feature type="compositionally biased region" description="Low complexity" evidence="2">
    <location>
        <begin position="651"/>
        <end position="677"/>
    </location>
</feature>
<feature type="compositionally biased region" description="Low complexity" evidence="2">
    <location>
        <begin position="735"/>
        <end position="757"/>
    </location>
</feature>
<comment type="caution">
    <text evidence="3">The sequence shown here is derived from an EMBL/GenBank/DDBJ whole genome shotgun (WGS) entry which is preliminary data.</text>
</comment>
<feature type="compositionally biased region" description="Basic and acidic residues" evidence="2">
    <location>
        <begin position="1288"/>
        <end position="1298"/>
    </location>
</feature>
<dbReference type="Proteomes" id="UP001162640">
    <property type="component" value="Unassembled WGS sequence"/>
</dbReference>
<feature type="compositionally biased region" description="Low complexity" evidence="2">
    <location>
        <begin position="383"/>
        <end position="393"/>
    </location>
</feature>
<feature type="compositionally biased region" description="Polar residues" evidence="2">
    <location>
        <begin position="274"/>
        <end position="283"/>
    </location>
</feature>
<feature type="compositionally biased region" description="Acidic residues" evidence="2">
    <location>
        <begin position="422"/>
        <end position="436"/>
    </location>
</feature>
<feature type="region of interest" description="Disordered" evidence="2">
    <location>
        <begin position="860"/>
        <end position="910"/>
    </location>
</feature>
<sequence>MFGSFDPLPDRKPPNPPNPSSTNDADSTGYSDDDFDLDFESNAAPTSHPTTMPLAMKKSKVKEEIRRRKQMQMIDVYASPASKQGAGAKIVSKSIKDKSLAEKKAKLSEGKKFMKLQQNRKRKIERKEEAMKKKQMEKLRETMNGIERGRWEEIKVIEEKRRKAAARAAIQPPDSSKVKMSKKSLGGYVGSSTKPSWVGVLDTPTVVPDPVAAETVQLKSVERKTRIKTKSKTPSKQAPASHPQHPHHLTTDNDDGNSVDSDNVGADILLTEDSYASSSSPEYETTPAPLSAMSDKSSFSISQGAGSSSSLKRSPTPRSKKTSSVNSALKKKMVEVEKLVQKMMDLKEKELKASQKTKAQLSIKRKESPPKRTAPQLSLPLEITSPPISTSSIDYGNLDFKGRATPTQRKLAMREVEKIMGEEGEEYDEDYDDEKFEEAPRDPERIQAEILARQAYNASANAISSSPTRLATRGTETRVKHGLVNSPGRIQITNDLMEANVNNLAQFVMPPSDFPGLPKRIQDIAEREFRMEEYDRMSDDIEEDIEDPVEYVKGVPPLTMFTQGREKVEDEEEEEEESYDEFSIVDMFAKELARQKEVEMALTLAAEEPTTTTKDLEDSENFSDDEAAMMAIKNTKDVMEGKPVKLEIQTSSSASPKTKSPKSKSPAKSSRSPSKSPSRPPPTPNAASSFDEDDYNDDEFEQAETSQLSESNNNNYNYISSADFGTPRAQDPPLSQSQTTLDSSTMSSSFSSSYESTNDQSNDFSTTLNSRDESTTTPRLTPAELQAKLLKELALSDALTEQLLQLNEIEKTYTIATANAETAKVASTFQKHREEQAMAEEIRAQQQAFELTLQQAVASTREQLASTARPPPPQQQEDSSHESVTPLQTPSKPTGSAMKPPQSLERSTTSYSAYSEDFDVDDSQVSRSSVSEVNKGEFGNLQSEHAAAFSRRQKEDERLLAVREQAIREVYNRQLRVLENSNNADAKQEKKRLRRQKAAALAAINQERWALKGKGYRDEEMFSRLWNDEAPFMAPFHGEGQLNVFNVGNTTAPTPYGYNNPDTNSEMADETMSQELQSSAADDSQVGEMKRKLDQLKRRKAAAEKLIAMKKKRSNIFEEVRKTQKLTEQLEREAMLQDESNRGRRGRSRERSRSIMSQGTEGDGYLSDSFESFDGDNKSVRSNRSGRSRSITRRDTTETIEFVDEMVQENDESSEFMSSVEDDEQVEKEDAAMTVEEEEVQLSSEQRKENYARSRQSLVSEVSEGPSYAMESFESFSDAGTGNSRSRRGLESRERGEGQQRGGGVGAGLQIDVPAGANDIDPGTLTMGSGPVSRQSSFGGEPRKRNNHSRSKNVDKENLNDGKNLSDDNNELDTSMESIKNRVRELQKQVDIKNKAQRRAEEKRRLMELEIQLKNELAGVTLSTLHVQSEVEESVASSRMSARSGRSKSPAASGRGRERGEEVSMYQSSEASASAGGPPGRLSVSPGPSLSASALSNSGFGREISGVEVAGEVNAIGGPSFNTSGNGVGLQEFIGVQDEDNDDVGSAVLSDSFRSRSSGGGSDSDDEAAVRRTERRMRKFKMAVRVQARMRGMLARIRVNHRRAVIERMVRKARHEEREALEFKRWGLTKGEGTEGGGQQIEDESFDVGGEDTDASNSTAQSLKVSAEDDISRMVATALAAAQKFGVQSSPTPGMETSFVSGTDTSTDSDDIAQRVELALYEDSFASGFGEGSADIEGLLSSMASEHAENLRIGEQATGAAIEAVANVAVDLVVQAMLEEVFVSCLEEKSVGNDVQKREMSATAVQKVVRGKSGRRKSLEMMEVKQKEVAAVKLQKVSRGKRGRRKSLEMMEVKQKEVAAVRLQAQARSKIAKMVAGQKMEVKKREEAERVKASIEERATKEAEVAAARIKERKMKELEERQAKELKERQAKLKEREIESDKLSADFLEDLVQAEIDLAVKARRVGLEARKDGEEVVEEKVEDIDDMGDEPDSFPPLRGQMSIPMSGDGEDGDFDDDLYDFDMAGGGSGLGGGGNEQQLQLLAQQQALDYDWDAHSHGYLDRIFEHLDFDKLTKVFGELDDERVRIAAGGKKKKKKKKKEGKFGYIVGIDGVEEKLDVSASESSIEFDLSGSLGSAGEDDSGIAGSLGWGENDEVLPLTFFIALEMKIDTEIMENIGVSKSSRQMRNKAIFDLLHEVIKKKLADIYVGGGRREERAFAVVGSLAASVPGPGAEFERRVVKREEVERNVRLVLNKGKVDMRSMVREWGVGDGEEVFSENNLYNLALSAQDEGISPYLILAGVYDKEGGGDEEWGLEAEEGEEEVKESVVIWLFEKLVEEALDDMLVARKMAEGYALGKHVKALKAPSPRGAGLNVSVESIEDTEGGGEAVEIE</sequence>
<feature type="region of interest" description="Disordered" evidence="2">
    <location>
        <begin position="166"/>
        <end position="332"/>
    </location>
</feature>
<feature type="compositionally biased region" description="Low complexity" evidence="2">
    <location>
        <begin position="604"/>
        <end position="613"/>
    </location>
</feature>
<feature type="compositionally biased region" description="Low complexity" evidence="2">
    <location>
        <begin position="198"/>
        <end position="216"/>
    </location>
</feature>
<feature type="region of interest" description="Disordered" evidence="2">
    <location>
        <begin position="1062"/>
        <end position="1088"/>
    </location>
</feature>
<feature type="compositionally biased region" description="Basic and acidic residues" evidence="2">
    <location>
        <begin position="1128"/>
        <end position="1142"/>
    </location>
</feature>
<feature type="region of interest" description="Disordered" evidence="2">
    <location>
        <begin position="1434"/>
        <end position="1493"/>
    </location>
</feature>
<feature type="compositionally biased region" description="Basic and acidic residues" evidence="2">
    <location>
        <begin position="634"/>
        <end position="645"/>
    </location>
</feature>